<comment type="caution">
    <text evidence="1">The sequence shown here is derived from an EMBL/GenBank/DDBJ whole genome shotgun (WGS) entry which is preliminary data.</text>
</comment>
<name>A0AAD6BU27_9TELE</name>
<accession>A0AAD6BU27</accession>
<proteinExistence type="predicted"/>
<gene>
    <name evidence="1" type="ORF">JOQ06_020206</name>
</gene>
<dbReference type="EMBL" id="JAPTMU010000001">
    <property type="protein sequence ID" value="KAJ4948676.1"/>
    <property type="molecule type" value="Genomic_DNA"/>
</dbReference>
<reference evidence="1" key="1">
    <citation type="submission" date="2022-11" db="EMBL/GenBank/DDBJ databases">
        <title>Chromosome-level genome of Pogonophryne albipinna.</title>
        <authorList>
            <person name="Jo E."/>
        </authorList>
    </citation>
    <scope>NUCLEOTIDE SEQUENCE</scope>
    <source>
        <strain evidence="1">SGF0006</strain>
        <tissue evidence="1">Muscle</tissue>
    </source>
</reference>
<dbReference type="AlphaFoldDB" id="A0AAD6BU27"/>
<protein>
    <submittedName>
        <fullName evidence="1">Uncharacterized protein</fullName>
    </submittedName>
</protein>
<keyword evidence="2" id="KW-1185">Reference proteome</keyword>
<evidence type="ECO:0000313" key="1">
    <source>
        <dbReference type="EMBL" id="KAJ4948676.1"/>
    </source>
</evidence>
<organism evidence="1 2">
    <name type="scientific">Pogonophryne albipinna</name>
    <dbReference type="NCBI Taxonomy" id="1090488"/>
    <lineage>
        <taxon>Eukaryota</taxon>
        <taxon>Metazoa</taxon>
        <taxon>Chordata</taxon>
        <taxon>Craniata</taxon>
        <taxon>Vertebrata</taxon>
        <taxon>Euteleostomi</taxon>
        <taxon>Actinopterygii</taxon>
        <taxon>Neopterygii</taxon>
        <taxon>Teleostei</taxon>
        <taxon>Neoteleostei</taxon>
        <taxon>Acanthomorphata</taxon>
        <taxon>Eupercaria</taxon>
        <taxon>Perciformes</taxon>
        <taxon>Notothenioidei</taxon>
        <taxon>Pogonophryne</taxon>
    </lineage>
</organism>
<evidence type="ECO:0000313" key="2">
    <source>
        <dbReference type="Proteomes" id="UP001219934"/>
    </source>
</evidence>
<sequence length="66" mass="7264">MDLPGESEPRRRKGRRNPAVITRRNPLVDTMYAVGIIFLQASSWCPLWDECVLCVRAAGETGGCSG</sequence>
<feature type="non-terminal residue" evidence="1">
    <location>
        <position position="1"/>
    </location>
</feature>
<dbReference type="Proteomes" id="UP001219934">
    <property type="component" value="Unassembled WGS sequence"/>
</dbReference>